<accession>A0A4Q9GYX4</accession>
<evidence type="ECO:0000256" key="1">
    <source>
        <dbReference type="ARBA" id="ARBA00004240"/>
    </source>
</evidence>
<dbReference type="PRINTS" id="PR00081">
    <property type="entry name" value="GDHRDH"/>
</dbReference>
<dbReference type="GO" id="GO:0016491">
    <property type="term" value="F:oxidoreductase activity"/>
    <property type="evidence" value="ECO:0007669"/>
    <property type="project" value="UniProtKB-KW"/>
</dbReference>
<sequence length="266" mass="27911">MQDKTFRERYGPWGVVTGATDGMGRACAQELAAKGLHLVLVARRVERLIALANTLQAAHGVQVRVVAADLSTDAGHLQLMAGVADLEVGLLVAAAGHGSAGPLLDQSLDNELDMVHVNVRAVLAQVWHLGRAMKARGHGGVVLFGSLLGFHGTPGSANYAATKAYVQSLAEALHVEWRPHGVDVLSCAPGPVHTGFAARARMQMAQAADPQAVARATLKALGRQSTVRPGWLAKVLGWSLGTAPRGLRVRIMGQIMQGMTADRGPA</sequence>
<comment type="caution">
    <text evidence="5">The sequence shown here is derived from an EMBL/GenBank/DDBJ whole genome shotgun (WGS) entry which is preliminary data.</text>
</comment>
<dbReference type="RefSeq" id="WP_130967607.1">
    <property type="nucleotide sequence ID" value="NZ_SIXI01000003.1"/>
</dbReference>
<protein>
    <submittedName>
        <fullName evidence="5">SDR family NAD(P)-dependent oxidoreductase</fullName>
    </submittedName>
</protein>
<dbReference type="Pfam" id="PF00106">
    <property type="entry name" value="adh_short"/>
    <property type="match status" value="1"/>
</dbReference>
<dbReference type="PIRSF" id="PIRSF000126">
    <property type="entry name" value="11-beta-HSD1"/>
    <property type="match status" value="1"/>
</dbReference>
<dbReference type="InterPro" id="IPR051019">
    <property type="entry name" value="VLCFA-Steroid_DH"/>
</dbReference>
<dbReference type="PANTHER" id="PTHR43899">
    <property type="entry name" value="RH59310P"/>
    <property type="match status" value="1"/>
</dbReference>
<comment type="similarity">
    <text evidence="2">Belongs to the short-chain dehydrogenases/reductases (SDR) family.</text>
</comment>
<dbReference type="AlphaFoldDB" id="A0A4Q9GYX4"/>
<reference evidence="5 6" key="1">
    <citation type="submission" date="2019-02" db="EMBL/GenBank/DDBJ databases">
        <title>Aquabacterium sp. strain KMB7.</title>
        <authorList>
            <person name="Chen W.-M."/>
        </authorList>
    </citation>
    <scope>NUCLEOTIDE SEQUENCE [LARGE SCALE GENOMIC DNA]</scope>
    <source>
        <strain evidence="5 6">KMB7</strain>
    </source>
</reference>
<evidence type="ECO:0000256" key="3">
    <source>
        <dbReference type="ARBA" id="ARBA00023002"/>
    </source>
</evidence>
<dbReference type="PANTHER" id="PTHR43899:SF13">
    <property type="entry name" value="RH59310P"/>
    <property type="match status" value="1"/>
</dbReference>
<evidence type="ECO:0000259" key="4">
    <source>
        <dbReference type="SMART" id="SM00822"/>
    </source>
</evidence>
<gene>
    <name evidence="5" type="ORF">EYS42_08035</name>
</gene>
<comment type="subcellular location">
    <subcellularLocation>
        <location evidence="1">Endoplasmic reticulum</location>
    </subcellularLocation>
</comment>
<proteinExistence type="inferred from homology"/>
<dbReference type="InterPro" id="IPR057326">
    <property type="entry name" value="KR_dom"/>
</dbReference>
<dbReference type="InterPro" id="IPR002347">
    <property type="entry name" value="SDR_fam"/>
</dbReference>
<dbReference type="Proteomes" id="UP000292120">
    <property type="component" value="Unassembled WGS sequence"/>
</dbReference>
<dbReference type="Gene3D" id="3.40.50.720">
    <property type="entry name" value="NAD(P)-binding Rossmann-like Domain"/>
    <property type="match status" value="1"/>
</dbReference>
<dbReference type="OrthoDB" id="9810734at2"/>
<dbReference type="SUPFAM" id="SSF51735">
    <property type="entry name" value="NAD(P)-binding Rossmann-fold domains"/>
    <property type="match status" value="1"/>
</dbReference>
<keyword evidence="6" id="KW-1185">Reference proteome</keyword>
<organism evidence="5 6">
    <name type="scientific">Aquabacterium lacunae</name>
    <dbReference type="NCBI Taxonomy" id="2528630"/>
    <lineage>
        <taxon>Bacteria</taxon>
        <taxon>Pseudomonadati</taxon>
        <taxon>Pseudomonadota</taxon>
        <taxon>Betaproteobacteria</taxon>
        <taxon>Burkholderiales</taxon>
        <taxon>Aquabacterium</taxon>
    </lineage>
</organism>
<evidence type="ECO:0000313" key="5">
    <source>
        <dbReference type="EMBL" id="TBO31190.1"/>
    </source>
</evidence>
<dbReference type="EMBL" id="SIXI01000003">
    <property type="protein sequence ID" value="TBO31190.1"/>
    <property type="molecule type" value="Genomic_DNA"/>
</dbReference>
<dbReference type="PROSITE" id="PS00061">
    <property type="entry name" value="ADH_SHORT"/>
    <property type="match status" value="1"/>
</dbReference>
<dbReference type="InterPro" id="IPR020904">
    <property type="entry name" value="Sc_DH/Rdtase_CS"/>
</dbReference>
<evidence type="ECO:0000256" key="2">
    <source>
        <dbReference type="ARBA" id="ARBA00006484"/>
    </source>
</evidence>
<dbReference type="InterPro" id="IPR036291">
    <property type="entry name" value="NAD(P)-bd_dom_sf"/>
</dbReference>
<dbReference type="SMART" id="SM00822">
    <property type="entry name" value="PKS_KR"/>
    <property type="match status" value="1"/>
</dbReference>
<evidence type="ECO:0000313" key="6">
    <source>
        <dbReference type="Proteomes" id="UP000292120"/>
    </source>
</evidence>
<keyword evidence="3" id="KW-0560">Oxidoreductase</keyword>
<name>A0A4Q9GYX4_9BURK</name>
<feature type="domain" description="Ketoreductase" evidence="4">
    <location>
        <begin position="14"/>
        <end position="195"/>
    </location>
</feature>